<evidence type="ECO:0000313" key="1">
    <source>
        <dbReference type="EMBL" id="PNX68426.1"/>
    </source>
</evidence>
<name>A0A2K3KQ85_TRIPR</name>
<reference evidence="1 2" key="2">
    <citation type="journal article" date="2017" name="Front. Plant Sci.">
        <title>Gene Classification and Mining of Molecular Markers Useful in Red Clover (Trifolium pratense) Breeding.</title>
        <authorList>
            <person name="Istvanek J."/>
            <person name="Dluhosova J."/>
            <person name="Dluhos P."/>
            <person name="Patkova L."/>
            <person name="Nedelnik J."/>
            <person name="Repkova J."/>
        </authorList>
    </citation>
    <scope>NUCLEOTIDE SEQUENCE [LARGE SCALE GENOMIC DNA]</scope>
    <source>
        <strain evidence="2">cv. Tatra</strain>
        <tissue evidence="1">Young leaves</tissue>
    </source>
</reference>
<gene>
    <name evidence="1" type="ORF">L195_g063973</name>
</gene>
<evidence type="ECO:0000313" key="2">
    <source>
        <dbReference type="Proteomes" id="UP000236291"/>
    </source>
</evidence>
<reference evidence="1 2" key="1">
    <citation type="journal article" date="2014" name="Am. J. Bot.">
        <title>Genome assembly and annotation for red clover (Trifolium pratense; Fabaceae).</title>
        <authorList>
            <person name="Istvanek J."/>
            <person name="Jaros M."/>
            <person name="Krenek A."/>
            <person name="Repkova J."/>
        </authorList>
    </citation>
    <scope>NUCLEOTIDE SEQUENCE [LARGE SCALE GENOMIC DNA]</scope>
    <source>
        <strain evidence="2">cv. Tatra</strain>
        <tissue evidence="1">Young leaves</tissue>
    </source>
</reference>
<dbReference type="AlphaFoldDB" id="A0A2K3KQ85"/>
<dbReference type="Proteomes" id="UP000236291">
    <property type="component" value="Unassembled WGS sequence"/>
</dbReference>
<protein>
    <submittedName>
        <fullName evidence="1">Uncharacterized protein</fullName>
    </submittedName>
</protein>
<feature type="non-terminal residue" evidence="1">
    <location>
        <position position="17"/>
    </location>
</feature>
<proteinExistence type="predicted"/>
<comment type="caution">
    <text evidence="1">The sequence shown here is derived from an EMBL/GenBank/DDBJ whole genome shotgun (WGS) entry which is preliminary data.</text>
</comment>
<organism evidence="1 2">
    <name type="scientific">Trifolium pratense</name>
    <name type="common">Red clover</name>
    <dbReference type="NCBI Taxonomy" id="57577"/>
    <lineage>
        <taxon>Eukaryota</taxon>
        <taxon>Viridiplantae</taxon>
        <taxon>Streptophyta</taxon>
        <taxon>Embryophyta</taxon>
        <taxon>Tracheophyta</taxon>
        <taxon>Spermatophyta</taxon>
        <taxon>Magnoliopsida</taxon>
        <taxon>eudicotyledons</taxon>
        <taxon>Gunneridae</taxon>
        <taxon>Pentapetalae</taxon>
        <taxon>rosids</taxon>
        <taxon>fabids</taxon>
        <taxon>Fabales</taxon>
        <taxon>Fabaceae</taxon>
        <taxon>Papilionoideae</taxon>
        <taxon>50 kb inversion clade</taxon>
        <taxon>NPAAA clade</taxon>
        <taxon>Hologalegina</taxon>
        <taxon>IRL clade</taxon>
        <taxon>Trifolieae</taxon>
        <taxon>Trifolium</taxon>
    </lineage>
</organism>
<dbReference type="EMBL" id="ASHM01227738">
    <property type="protein sequence ID" value="PNX68426.1"/>
    <property type="molecule type" value="Genomic_DNA"/>
</dbReference>
<accession>A0A2K3KQ85</accession>
<sequence>MASEAILLGNGIPEKSE</sequence>